<dbReference type="Pfam" id="PF15139">
    <property type="entry name" value="CFAP95"/>
    <property type="match status" value="1"/>
</dbReference>
<dbReference type="Proteomes" id="UP001044222">
    <property type="component" value="Chromosome 10"/>
</dbReference>
<sequence>MPYGNATLVSDWHKYREAEPKDYDFSALPEGKKSLHKSTYRHFGTSGNTIWTTTTGEQLSQCLLKKQQEVEGTRMSMLRADLFHSAVLDRETNHLKAGHNAVLPRHQLGHNRIDLKTTYVQDYLPPYTHDKQETKVTPDQPEDSSQFRKRISQFTDAADYRRLGRNTWQDERVECRTEALKPTNPIGL</sequence>
<reference evidence="2" key="1">
    <citation type="submission" date="2021-01" db="EMBL/GenBank/DDBJ databases">
        <title>A chromosome-scale assembly of European eel, Anguilla anguilla.</title>
        <authorList>
            <person name="Henkel C."/>
            <person name="Jong-Raadsen S.A."/>
            <person name="Dufour S."/>
            <person name="Weltzien F.-A."/>
            <person name="Palstra A.P."/>
            <person name="Pelster B."/>
            <person name="Spaink H.P."/>
            <person name="Van Den Thillart G.E."/>
            <person name="Jansen H."/>
            <person name="Zahm M."/>
            <person name="Klopp C."/>
            <person name="Cedric C."/>
            <person name="Louis A."/>
            <person name="Berthelot C."/>
            <person name="Parey E."/>
            <person name="Roest Crollius H."/>
            <person name="Montfort J."/>
            <person name="Robinson-Rechavi M."/>
            <person name="Bucao C."/>
            <person name="Bouchez O."/>
            <person name="Gislard M."/>
            <person name="Lluch J."/>
            <person name="Milhes M."/>
            <person name="Lampietro C."/>
            <person name="Lopez Roques C."/>
            <person name="Donnadieu C."/>
            <person name="Braasch I."/>
            <person name="Desvignes T."/>
            <person name="Postlethwait J."/>
            <person name="Bobe J."/>
            <person name="Guiguen Y."/>
            <person name="Dirks R."/>
        </authorList>
    </citation>
    <scope>NUCLEOTIDE SEQUENCE</scope>
    <source>
        <strain evidence="2">Tag_6206</strain>
        <tissue evidence="2">Liver</tissue>
    </source>
</reference>
<dbReference type="AlphaFoldDB" id="A0A9D3M293"/>
<evidence type="ECO:0000313" key="3">
    <source>
        <dbReference type="Proteomes" id="UP001044222"/>
    </source>
</evidence>
<dbReference type="PANTHER" id="PTHR35069">
    <property type="entry name" value="PROTEIN C9ORF135"/>
    <property type="match status" value="1"/>
</dbReference>
<name>A0A9D3M293_ANGAN</name>
<accession>A0A9D3M293</accession>
<keyword evidence="3" id="KW-1185">Reference proteome</keyword>
<proteinExistence type="predicted"/>
<evidence type="ECO:0000313" key="2">
    <source>
        <dbReference type="EMBL" id="KAG5841247.1"/>
    </source>
</evidence>
<dbReference type="InterPro" id="IPR027905">
    <property type="entry name" value="CFAP95"/>
</dbReference>
<organism evidence="2 3">
    <name type="scientific">Anguilla anguilla</name>
    <name type="common">European freshwater eel</name>
    <name type="synonym">Muraena anguilla</name>
    <dbReference type="NCBI Taxonomy" id="7936"/>
    <lineage>
        <taxon>Eukaryota</taxon>
        <taxon>Metazoa</taxon>
        <taxon>Chordata</taxon>
        <taxon>Craniata</taxon>
        <taxon>Vertebrata</taxon>
        <taxon>Euteleostomi</taxon>
        <taxon>Actinopterygii</taxon>
        <taxon>Neopterygii</taxon>
        <taxon>Teleostei</taxon>
        <taxon>Anguilliformes</taxon>
        <taxon>Anguillidae</taxon>
        <taxon>Anguilla</taxon>
    </lineage>
</organism>
<dbReference type="PANTHER" id="PTHR35069:SF1">
    <property type="entry name" value="CILIA- AND FLAGELLA-ASSOCIATED PROTEIN 95"/>
    <property type="match status" value="1"/>
</dbReference>
<gene>
    <name evidence="2" type="ORF">ANANG_G00197520</name>
</gene>
<dbReference type="EMBL" id="JAFIRN010000010">
    <property type="protein sequence ID" value="KAG5841247.1"/>
    <property type="molecule type" value="Genomic_DNA"/>
</dbReference>
<protein>
    <submittedName>
        <fullName evidence="2">Uncharacterized protein</fullName>
    </submittedName>
</protein>
<dbReference type="GO" id="GO:0005886">
    <property type="term" value="C:plasma membrane"/>
    <property type="evidence" value="ECO:0007669"/>
    <property type="project" value="TreeGrafter"/>
</dbReference>
<feature type="region of interest" description="Disordered" evidence="1">
    <location>
        <begin position="128"/>
        <end position="147"/>
    </location>
</feature>
<comment type="caution">
    <text evidence="2">The sequence shown here is derived from an EMBL/GenBank/DDBJ whole genome shotgun (WGS) entry which is preliminary data.</text>
</comment>
<evidence type="ECO:0000256" key="1">
    <source>
        <dbReference type="SAM" id="MobiDB-lite"/>
    </source>
</evidence>